<dbReference type="AlphaFoldDB" id="A0A150GH52"/>
<sequence>MAAHGAATEAAAPAVRPGRQLPSDKRATAAAAAAGPSSTSLSASSSAAGTAAAAAATGAVGRSLASGGPSRLRQLRDAAGDLDRLEALIDSHIGAFRTKHIELALELLAAWAPASPTAAAAAVGAPAAPPGPPPGLATAQRLAAALVERAMALLASPDQWVQPGCQVALLRVPRALGLAADARWVLPVLSAALPCADWMTPGELVAMLEALAAPDMWQYAPASGTLGRLLALRLRRRLAALLPQLTVGQLAAALEALAAAAPSGAEALLVRQAERWGVQSAARELEGFDVGGDGGGAASVADVAAAARRLDDAFAARVMSRVAVALGRRDVAAGDAARLLFAIARFRRWPGAATLRARSSSDPRCLVRLVWALCELRWAPGRAWWEEMLAALAAAAPRLEPDQLCTVLGSFGRTGLQPPPGWVAALLEPSLPKLPSFHAASCVALAFALARLGFRPPASFLGPFLARCREQLPHMDGRQLANLLWALHRLGLQRGLSPSWRAAFLAASRALLPPPPQPPLQQQQPQPQPKGSAARGARGTPHRAGPGAEAGAEARRAPVPAAPAPAPFTPSQLALLLLTLAKAGLPLPMRWRRAFWDASLPALGGMGPVALAAVLNGVWRTRGSPPLRWTRAWMAASQQALPHASVSVLLQFATFLLAAPLRPPGSWVAAFRARMEHLTASLSRRELDVCLRMVRVVSHRRRRTAPPGWRLSCARSTEEAAARWAQWAERRRRRQRSRRQLQFPATEAAGPAAAATAADAAASSAKAGGQKLRRVVMRHRAAAAPAPAPTTKQALRQPPTSQPSPLPAPPSPPAPTAEPAAPAATAATAATATAVEAEAARGRGPKARRRVGASRGG</sequence>
<accession>A0A150GH52</accession>
<comment type="caution">
    <text evidence="2">The sequence shown here is derived from an EMBL/GenBank/DDBJ whole genome shotgun (WGS) entry which is preliminary data.</text>
</comment>
<feature type="region of interest" description="Disordered" evidence="1">
    <location>
        <begin position="780"/>
        <end position="857"/>
    </location>
</feature>
<dbReference type="EMBL" id="LSYV01000024">
    <property type="protein sequence ID" value="KXZ49137.1"/>
    <property type="molecule type" value="Genomic_DNA"/>
</dbReference>
<proteinExistence type="predicted"/>
<feature type="compositionally biased region" description="Low complexity" evidence="1">
    <location>
        <begin position="1"/>
        <end position="14"/>
    </location>
</feature>
<gene>
    <name evidence="2" type="ORF">GPECTOR_23g65</name>
</gene>
<reference evidence="3" key="1">
    <citation type="journal article" date="2016" name="Nat. Commun.">
        <title>The Gonium pectorale genome demonstrates co-option of cell cycle regulation during the evolution of multicellularity.</title>
        <authorList>
            <person name="Hanschen E.R."/>
            <person name="Marriage T.N."/>
            <person name="Ferris P.J."/>
            <person name="Hamaji T."/>
            <person name="Toyoda A."/>
            <person name="Fujiyama A."/>
            <person name="Neme R."/>
            <person name="Noguchi H."/>
            <person name="Minakuchi Y."/>
            <person name="Suzuki M."/>
            <person name="Kawai-Toyooka H."/>
            <person name="Smith D.R."/>
            <person name="Sparks H."/>
            <person name="Anderson J."/>
            <person name="Bakaric R."/>
            <person name="Luria V."/>
            <person name="Karger A."/>
            <person name="Kirschner M.W."/>
            <person name="Durand P.M."/>
            <person name="Michod R.E."/>
            <person name="Nozaki H."/>
            <person name="Olson B.J."/>
        </authorList>
    </citation>
    <scope>NUCLEOTIDE SEQUENCE [LARGE SCALE GENOMIC DNA]</scope>
    <source>
        <strain evidence="3">NIES-2863</strain>
    </source>
</reference>
<name>A0A150GH52_GONPE</name>
<feature type="compositionally biased region" description="Basic residues" evidence="1">
    <location>
        <begin position="843"/>
        <end position="857"/>
    </location>
</feature>
<evidence type="ECO:0000256" key="1">
    <source>
        <dbReference type="SAM" id="MobiDB-lite"/>
    </source>
</evidence>
<organism evidence="2 3">
    <name type="scientific">Gonium pectorale</name>
    <name type="common">Green alga</name>
    <dbReference type="NCBI Taxonomy" id="33097"/>
    <lineage>
        <taxon>Eukaryota</taxon>
        <taxon>Viridiplantae</taxon>
        <taxon>Chlorophyta</taxon>
        <taxon>core chlorophytes</taxon>
        <taxon>Chlorophyceae</taxon>
        <taxon>CS clade</taxon>
        <taxon>Chlamydomonadales</taxon>
        <taxon>Volvocaceae</taxon>
        <taxon>Gonium</taxon>
    </lineage>
</organism>
<protein>
    <submittedName>
        <fullName evidence="2">Uncharacterized protein</fullName>
    </submittedName>
</protein>
<keyword evidence="3" id="KW-1185">Reference proteome</keyword>
<dbReference type="STRING" id="33097.A0A150GH52"/>
<dbReference type="OrthoDB" id="550027at2759"/>
<evidence type="ECO:0000313" key="3">
    <source>
        <dbReference type="Proteomes" id="UP000075714"/>
    </source>
</evidence>
<feature type="compositionally biased region" description="Low complexity" evidence="1">
    <location>
        <begin position="28"/>
        <end position="44"/>
    </location>
</feature>
<feature type="compositionally biased region" description="Pro residues" evidence="1">
    <location>
        <begin position="800"/>
        <end position="816"/>
    </location>
</feature>
<feature type="region of interest" description="Disordered" evidence="1">
    <location>
        <begin position="512"/>
        <end position="564"/>
    </location>
</feature>
<dbReference type="Proteomes" id="UP000075714">
    <property type="component" value="Unassembled WGS sequence"/>
</dbReference>
<feature type="compositionally biased region" description="Low complexity" evidence="1">
    <location>
        <begin position="817"/>
        <end position="837"/>
    </location>
</feature>
<evidence type="ECO:0000313" key="2">
    <source>
        <dbReference type="EMBL" id="KXZ49137.1"/>
    </source>
</evidence>
<feature type="region of interest" description="Disordered" evidence="1">
    <location>
        <begin position="1"/>
        <end position="44"/>
    </location>
</feature>